<dbReference type="InterPro" id="IPR001394">
    <property type="entry name" value="Peptidase_C19_UCH"/>
</dbReference>
<dbReference type="InterPro" id="IPR050164">
    <property type="entry name" value="Peptidase_C19"/>
</dbReference>
<evidence type="ECO:0000256" key="8">
    <source>
        <dbReference type="SAM" id="MobiDB-lite"/>
    </source>
</evidence>
<dbReference type="PANTHER" id="PTHR24006">
    <property type="entry name" value="UBIQUITIN CARBOXYL-TERMINAL HYDROLASE"/>
    <property type="match status" value="1"/>
</dbReference>
<evidence type="ECO:0000256" key="7">
    <source>
        <dbReference type="ARBA" id="ARBA00022807"/>
    </source>
</evidence>
<evidence type="ECO:0000259" key="9">
    <source>
        <dbReference type="PROSITE" id="PS50235"/>
    </source>
</evidence>
<dbReference type="EC" id="3.4.19.12" evidence="3"/>
<dbReference type="Proteomes" id="UP001140091">
    <property type="component" value="Unassembled WGS sequence"/>
</dbReference>
<evidence type="ECO:0000256" key="3">
    <source>
        <dbReference type="ARBA" id="ARBA00012759"/>
    </source>
</evidence>
<dbReference type="PANTHER" id="PTHR24006:SF888">
    <property type="entry name" value="UBIQUITIN CARBOXYL-TERMINAL HYDROLASE 30"/>
    <property type="match status" value="1"/>
</dbReference>
<protein>
    <recommendedName>
        <fullName evidence="3">ubiquitinyl hydrolase 1</fullName>
        <ecNumber evidence="3">3.4.19.12</ecNumber>
    </recommendedName>
</protein>
<organism evidence="10 11">
    <name type="scientific">Candolleomyces eurysporus</name>
    <dbReference type="NCBI Taxonomy" id="2828524"/>
    <lineage>
        <taxon>Eukaryota</taxon>
        <taxon>Fungi</taxon>
        <taxon>Dikarya</taxon>
        <taxon>Basidiomycota</taxon>
        <taxon>Agaricomycotina</taxon>
        <taxon>Agaricomycetes</taxon>
        <taxon>Agaricomycetidae</taxon>
        <taxon>Agaricales</taxon>
        <taxon>Agaricineae</taxon>
        <taxon>Psathyrellaceae</taxon>
        <taxon>Candolleomyces</taxon>
    </lineage>
</organism>
<feature type="region of interest" description="Disordered" evidence="8">
    <location>
        <begin position="519"/>
        <end position="538"/>
    </location>
</feature>
<dbReference type="Gene3D" id="3.90.70.10">
    <property type="entry name" value="Cysteine proteinases"/>
    <property type="match status" value="1"/>
</dbReference>
<dbReference type="AlphaFoldDB" id="A0A9W8MFT4"/>
<dbReference type="SUPFAM" id="SSF54001">
    <property type="entry name" value="Cysteine proteinases"/>
    <property type="match status" value="1"/>
</dbReference>
<feature type="compositionally biased region" description="Basic residues" evidence="8">
    <location>
        <begin position="47"/>
        <end position="56"/>
    </location>
</feature>
<dbReference type="PROSITE" id="PS00973">
    <property type="entry name" value="USP_2"/>
    <property type="match status" value="1"/>
</dbReference>
<evidence type="ECO:0000313" key="10">
    <source>
        <dbReference type="EMBL" id="KAJ2928252.1"/>
    </source>
</evidence>
<dbReference type="InterPro" id="IPR018200">
    <property type="entry name" value="USP_CS"/>
</dbReference>
<keyword evidence="5" id="KW-0833">Ubl conjugation pathway</keyword>
<dbReference type="InterPro" id="IPR038765">
    <property type="entry name" value="Papain-like_cys_pep_sf"/>
</dbReference>
<dbReference type="Pfam" id="PF00443">
    <property type="entry name" value="UCH"/>
    <property type="match status" value="1"/>
</dbReference>
<dbReference type="GO" id="GO:0005829">
    <property type="term" value="C:cytosol"/>
    <property type="evidence" value="ECO:0007669"/>
    <property type="project" value="TreeGrafter"/>
</dbReference>
<dbReference type="PROSITE" id="PS50235">
    <property type="entry name" value="USP_3"/>
    <property type="match status" value="1"/>
</dbReference>
<keyword evidence="7" id="KW-0788">Thiol protease</keyword>
<name>A0A9W8MFT4_9AGAR</name>
<comment type="caution">
    <text evidence="10">The sequence shown here is derived from an EMBL/GenBank/DDBJ whole genome shotgun (WGS) entry which is preliminary data.</text>
</comment>
<dbReference type="GO" id="GO:0004843">
    <property type="term" value="F:cysteine-type deubiquitinase activity"/>
    <property type="evidence" value="ECO:0007669"/>
    <property type="project" value="UniProtKB-EC"/>
</dbReference>
<dbReference type="CDD" id="cd02662">
    <property type="entry name" value="Peptidase_C19F"/>
    <property type="match status" value="1"/>
</dbReference>
<dbReference type="OrthoDB" id="2020758at2759"/>
<proteinExistence type="inferred from homology"/>
<keyword evidence="4" id="KW-0645">Protease</keyword>
<feature type="non-terminal residue" evidence="10">
    <location>
        <position position="1"/>
    </location>
</feature>
<comment type="similarity">
    <text evidence="2">Belongs to the peptidase C19 family.</text>
</comment>
<sequence length="808" mass="89206">MSVGLSLRWLLPWSSSSSSSTELGELGRGKTKRRSGSMSSPSSPGKERKKIRKGVRTRAEQVKALNGSAKSHEDSLKLGEDDGYFPGLVNISGTYCFMNSTLQALASLSYLQPHIDAIHAKAEALDVPTPVVDALKDLFRELNTPRSSYHSLRPLAIIEVLSSQTQGRTNSLFYSREHQDAQELFQVVSECIKNEIAAVDKEGARDRGFGALAAGPLPPEATIDIGKSVFDGLTANRRSCVICGYTEAVMHFAFDNWQLTVPRLAAACRLEDCLEDYTRLEILKDCICRKCSMVATHIRLKRDIATLTAEVNKPDAKPSASKKKRLKEVKKMEARVQAALDEGRIEDDLKDVRMEKVFSSASTKQAMIARPPPVLALHLNRSIHYGHYASKNNCRVVFPEVLDLTAYTTSGNLSTIPTAAISTPPPPSSRKPKSRSTTPTPSLYHGEDGRGQRTIYRLSAVVCHFGSHSFGHYISYRRKPRPLSDDDDGKDGESVWGLENPKLVDPLYAASLSATSLPNQVGDELSAPDSTGEDGKRADTAIDGAAEEEEDLEPQYTFADTPSYSRPGTGWLRISDDSVRECGIETVLAEGSSSVFMLYYELAVHDRRGVYQSQAAGASSMSGANGIAGEVAVFGFFVFAVAGFVISNVARPFIVLVDVAGSESTFLVNTHWQIDVNEGERKGELDYGQRPVEESYRQYDDGLWVGFVAGVWCEDREECECWAGEEFECPTTIIVLNFWVTSAFHDCFESREHERDCYSRRRRILVQGREIKEEEREDVGGSGFACIFAPTVVINELHSNVEFFADEE</sequence>
<dbReference type="InterPro" id="IPR028889">
    <property type="entry name" value="USP"/>
</dbReference>
<dbReference type="GO" id="GO:0006508">
    <property type="term" value="P:proteolysis"/>
    <property type="evidence" value="ECO:0007669"/>
    <property type="project" value="UniProtKB-KW"/>
</dbReference>
<evidence type="ECO:0000256" key="5">
    <source>
        <dbReference type="ARBA" id="ARBA00022786"/>
    </source>
</evidence>
<dbReference type="GO" id="GO:0016579">
    <property type="term" value="P:protein deubiquitination"/>
    <property type="evidence" value="ECO:0007669"/>
    <property type="project" value="InterPro"/>
</dbReference>
<keyword evidence="11" id="KW-1185">Reference proteome</keyword>
<evidence type="ECO:0000256" key="1">
    <source>
        <dbReference type="ARBA" id="ARBA00000707"/>
    </source>
</evidence>
<evidence type="ECO:0000256" key="2">
    <source>
        <dbReference type="ARBA" id="ARBA00009085"/>
    </source>
</evidence>
<evidence type="ECO:0000256" key="6">
    <source>
        <dbReference type="ARBA" id="ARBA00022801"/>
    </source>
</evidence>
<comment type="catalytic activity">
    <reaction evidence="1">
        <text>Thiol-dependent hydrolysis of ester, thioester, amide, peptide and isopeptide bonds formed by the C-terminal Gly of ubiquitin (a 76-residue protein attached to proteins as an intracellular targeting signal).</text>
        <dbReference type="EC" id="3.4.19.12"/>
    </reaction>
</comment>
<evidence type="ECO:0000313" key="11">
    <source>
        <dbReference type="Proteomes" id="UP001140091"/>
    </source>
</evidence>
<dbReference type="EMBL" id="JANBPK010000933">
    <property type="protein sequence ID" value="KAJ2928252.1"/>
    <property type="molecule type" value="Genomic_DNA"/>
</dbReference>
<keyword evidence="6" id="KW-0378">Hydrolase</keyword>
<accession>A0A9W8MFT4</accession>
<dbReference type="GO" id="GO:0005634">
    <property type="term" value="C:nucleus"/>
    <property type="evidence" value="ECO:0007669"/>
    <property type="project" value="TreeGrafter"/>
</dbReference>
<feature type="region of interest" description="Disordered" evidence="8">
    <location>
        <begin position="415"/>
        <end position="450"/>
    </location>
</feature>
<reference evidence="10" key="1">
    <citation type="submission" date="2022-06" db="EMBL/GenBank/DDBJ databases">
        <title>Genome Sequence of Candolleomyces eurysporus.</title>
        <authorList>
            <person name="Buettner E."/>
        </authorList>
    </citation>
    <scope>NUCLEOTIDE SEQUENCE</scope>
    <source>
        <strain evidence="10">VTCC 930004</strain>
    </source>
</reference>
<feature type="compositionally biased region" description="Low complexity" evidence="8">
    <location>
        <begin position="14"/>
        <end position="24"/>
    </location>
</feature>
<evidence type="ECO:0000256" key="4">
    <source>
        <dbReference type="ARBA" id="ARBA00022670"/>
    </source>
</evidence>
<feature type="domain" description="USP" evidence="9">
    <location>
        <begin position="86"/>
        <end position="603"/>
    </location>
</feature>
<feature type="region of interest" description="Disordered" evidence="8">
    <location>
        <begin position="14"/>
        <end position="74"/>
    </location>
</feature>
<gene>
    <name evidence="10" type="ORF">H1R20_g8840</name>
</gene>